<dbReference type="EMBL" id="WWBZ02000073">
    <property type="protein sequence ID" value="KAF4302572.1"/>
    <property type="molecule type" value="Genomic_DNA"/>
</dbReference>
<feature type="region of interest" description="Disordered" evidence="1">
    <location>
        <begin position="1"/>
        <end position="67"/>
    </location>
</feature>
<proteinExistence type="predicted"/>
<dbReference type="Proteomes" id="UP000572817">
    <property type="component" value="Unassembled WGS sequence"/>
</dbReference>
<sequence length="67" mass="7507">MKRFGHMFDEEQSKRMSIHATNGNGNGNGNEKSDESYDDTNDNSLRERRGSTVRFSPDVTTPGDIAK</sequence>
<feature type="compositionally biased region" description="Basic and acidic residues" evidence="1">
    <location>
        <begin position="1"/>
        <end position="14"/>
    </location>
</feature>
<comment type="caution">
    <text evidence="2">The sequence shown here is derived from an EMBL/GenBank/DDBJ whole genome shotgun (WGS) entry which is preliminary data.</text>
</comment>
<evidence type="ECO:0000313" key="2">
    <source>
        <dbReference type="EMBL" id="KAF4302572.1"/>
    </source>
</evidence>
<keyword evidence="3" id="KW-1185">Reference proteome</keyword>
<evidence type="ECO:0000313" key="3">
    <source>
        <dbReference type="Proteomes" id="UP000572817"/>
    </source>
</evidence>
<reference evidence="2" key="1">
    <citation type="submission" date="2020-04" db="EMBL/GenBank/DDBJ databases">
        <title>Genome Assembly and Annotation of Botryosphaeria dothidea sdau 11-99, a Latent Pathogen of Apple Fruit Ring Rot in China.</title>
        <authorList>
            <person name="Yu C."/>
            <person name="Diao Y."/>
            <person name="Lu Q."/>
            <person name="Zhao J."/>
            <person name="Cui S."/>
            <person name="Peng C."/>
            <person name="He B."/>
            <person name="Liu H."/>
        </authorList>
    </citation>
    <scope>NUCLEOTIDE SEQUENCE [LARGE SCALE GENOMIC DNA]</scope>
    <source>
        <strain evidence="2">Sdau11-99</strain>
    </source>
</reference>
<accession>A0A8H4ILI0</accession>
<evidence type="ECO:0000256" key="1">
    <source>
        <dbReference type="SAM" id="MobiDB-lite"/>
    </source>
</evidence>
<gene>
    <name evidence="2" type="ORF">GTA08_BOTSDO09920</name>
</gene>
<protein>
    <submittedName>
        <fullName evidence="2">Uncharacterized protein</fullName>
    </submittedName>
</protein>
<dbReference type="AlphaFoldDB" id="A0A8H4ILI0"/>
<organism evidence="2 3">
    <name type="scientific">Botryosphaeria dothidea</name>
    <dbReference type="NCBI Taxonomy" id="55169"/>
    <lineage>
        <taxon>Eukaryota</taxon>
        <taxon>Fungi</taxon>
        <taxon>Dikarya</taxon>
        <taxon>Ascomycota</taxon>
        <taxon>Pezizomycotina</taxon>
        <taxon>Dothideomycetes</taxon>
        <taxon>Dothideomycetes incertae sedis</taxon>
        <taxon>Botryosphaeriales</taxon>
        <taxon>Botryosphaeriaceae</taxon>
        <taxon>Botryosphaeria</taxon>
    </lineage>
</organism>
<name>A0A8H4ILI0_9PEZI</name>